<protein>
    <submittedName>
        <fullName evidence="3">Uu.00g071850.m01.CDS01</fullName>
    </submittedName>
</protein>
<evidence type="ECO:0000313" key="3">
    <source>
        <dbReference type="EMBL" id="CAJ2511560.1"/>
    </source>
</evidence>
<dbReference type="InterPro" id="IPR020471">
    <property type="entry name" value="AKR"/>
</dbReference>
<keyword evidence="4" id="KW-1185">Reference proteome</keyword>
<feature type="domain" description="NADP-dependent oxidoreductase" evidence="2">
    <location>
        <begin position="17"/>
        <end position="203"/>
    </location>
</feature>
<evidence type="ECO:0000256" key="1">
    <source>
        <dbReference type="ARBA" id="ARBA00023002"/>
    </source>
</evidence>
<dbReference type="InterPro" id="IPR036812">
    <property type="entry name" value="NAD(P)_OxRdtase_dom_sf"/>
</dbReference>
<dbReference type="InterPro" id="IPR023210">
    <property type="entry name" value="NADP_OxRdtase_dom"/>
</dbReference>
<dbReference type="Pfam" id="PF00248">
    <property type="entry name" value="Aldo_ket_red"/>
    <property type="match status" value="1"/>
</dbReference>
<reference evidence="3" key="1">
    <citation type="submission" date="2023-10" db="EMBL/GenBank/DDBJ databases">
        <authorList>
            <person name="Hackl T."/>
        </authorList>
    </citation>
    <scope>NUCLEOTIDE SEQUENCE</scope>
</reference>
<accession>A0AAI8VVL3</accession>
<dbReference type="GO" id="GO:0016491">
    <property type="term" value="F:oxidoreductase activity"/>
    <property type="evidence" value="ECO:0007669"/>
    <property type="project" value="UniProtKB-KW"/>
</dbReference>
<name>A0AAI8VVL3_9PEZI</name>
<dbReference type="AlphaFoldDB" id="A0AAI8VVL3"/>
<dbReference type="Gene3D" id="3.20.20.100">
    <property type="entry name" value="NADP-dependent oxidoreductase domain"/>
    <property type="match status" value="1"/>
</dbReference>
<proteinExistence type="predicted"/>
<dbReference type="Proteomes" id="UP001295740">
    <property type="component" value="Unassembled WGS sequence"/>
</dbReference>
<keyword evidence="1" id="KW-0560">Oxidoreductase</keyword>
<comment type="caution">
    <text evidence="3">The sequence shown here is derived from an EMBL/GenBank/DDBJ whole genome shotgun (WGS) entry which is preliminary data.</text>
</comment>
<sequence length="290" mass="32231">MVDWSAPMPDLLYGTAWKEDQTAVLVEQALKAGFRGIDTAAQPRHYNEALVGSAVRTAVLTGVVEERRALFIQTKFTPIGGQDLDNLSYDPTSSLEDQVHASVMSSLGNFDYIDCLILHSPLDTLPETVRVWKALETYVPHCIRRLGISNTTIRTLDHLCTDPGIRVRPACVQNRFSPATRWDIVIRAYCRERDIKFQAFWILTGNPELLASKPVLELAEGAAIGAPIALYALVLGLQGTAILSGTTDWKHMNDDLKVTEVVDVFSRSESGRKTWSDCLSEFKKMIGEVH</sequence>
<dbReference type="PANTHER" id="PTHR11732">
    <property type="entry name" value="ALDO/KETO REDUCTASE"/>
    <property type="match status" value="1"/>
</dbReference>
<organism evidence="3 4">
    <name type="scientific">Anthostomella pinea</name>
    <dbReference type="NCBI Taxonomy" id="933095"/>
    <lineage>
        <taxon>Eukaryota</taxon>
        <taxon>Fungi</taxon>
        <taxon>Dikarya</taxon>
        <taxon>Ascomycota</taxon>
        <taxon>Pezizomycotina</taxon>
        <taxon>Sordariomycetes</taxon>
        <taxon>Xylariomycetidae</taxon>
        <taxon>Xylariales</taxon>
        <taxon>Xylariaceae</taxon>
        <taxon>Anthostomella</taxon>
    </lineage>
</organism>
<evidence type="ECO:0000259" key="2">
    <source>
        <dbReference type="Pfam" id="PF00248"/>
    </source>
</evidence>
<dbReference type="SUPFAM" id="SSF51430">
    <property type="entry name" value="NAD(P)-linked oxidoreductase"/>
    <property type="match status" value="1"/>
</dbReference>
<dbReference type="EMBL" id="CAUWAG010000018">
    <property type="protein sequence ID" value="CAJ2511560.1"/>
    <property type="molecule type" value="Genomic_DNA"/>
</dbReference>
<evidence type="ECO:0000313" key="4">
    <source>
        <dbReference type="Proteomes" id="UP001295740"/>
    </source>
</evidence>
<gene>
    <name evidence="3" type="ORF">KHLLAP_LOCUS12028</name>
</gene>